<dbReference type="InterPro" id="IPR011009">
    <property type="entry name" value="Kinase-like_dom_sf"/>
</dbReference>
<dbReference type="STRING" id="1293036.GCA_001315825_02306"/>
<keyword evidence="2" id="KW-0547">Nucleotide-binding</keyword>
<dbReference type="InterPro" id="IPR008271">
    <property type="entry name" value="Ser/Thr_kinase_AS"/>
</dbReference>
<proteinExistence type="predicted"/>
<evidence type="ECO:0000259" key="6">
    <source>
        <dbReference type="PROSITE" id="PS50011"/>
    </source>
</evidence>
<dbReference type="InterPro" id="IPR019734">
    <property type="entry name" value="TPR_rpt"/>
</dbReference>
<dbReference type="PROSITE" id="PS00107">
    <property type="entry name" value="PROTEIN_KINASE_ATP"/>
    <property type="match status" value="1"/>
</dbReference>
<dbReference type="PANTHER" id="PTHR44167:SF24">
    <property type="entry name" value="SERINE_THREONINE-PROTEIN KINASE CHK2"/>
    <property type="match status" value="1"/>
</dbReference>
<organism evidence="7 8">
    <name type="scientific">Metallosphaera hakonensis JCM 8857 = DSM 7519</name>
    <dbReference type="NCBI Taxonomy" id="1293036"/>
    <lineage>
        <taxon>Archaea</taxon>
        <taxon>Thermoproteota</taxon>
        <taxon>Thermoprotei</taxon>
        <taxon>Sulfolobales</taxon>
        <taxon>Sulfolobaceae</taxon>
        <taxon>Metallosphaera</taxon>
    </lineage>
</organism>
<name>A0A2U9IRQ4_9CREN</name>
<dbReference type="SUPFAM" id="SSF56112">
    <property type="entry name" value="Protein kinase-like (PK-like)"/>
    <property type="match status" value="1"/>
</dbReference>
<feature type="domain" description="Protein kinase" evidence="6">
    <location>
        <begin position="283"/>
        <end position="590"/>
    </location>
</feature>
<accession>A0A2U9IRQ4</accession>
<dbReference type="GO" id="GO:0005524">
    <property type="term" value="F:ATP binding"/>
    <property type="evidence" value="ECO:0007669"/>
    <property type="project" value="UniProtKB-KW"/>
</dbReference>
<dbReference type="Gene3D" id="3.30.200.20">
    <property type="entry name" value="Phosphorylase Kinase, domain 1"/>
    <property type="match status" value="1"/>
</dbReference>
<dbReference type="GO" id="GO:0004674">
    <property type="term" value="F:protein serine/threonine kinase activity"/>
    <property type="evidence" value="ECO:0007669"/>
    <property type="project" value="TreeGrafter"/>
</dbReference>
<dbReference type="Pfam" id="PF07719">
    <property type="entry name" value="TPR_2"/>
    <property type="match status" value="1"/>
</dbReference>
<dbReference type="Pfam" id="PF00069">
    <property type="entry name" value="Pkinase"/>
    <property type="match status" value="1"/>
</dbReference>
<dbReference type="SUPFAM" id="SSF48452">
    <property type="entry name" value="TPR-like"/>
    <property type="match status" value="1"/>
</dbReference>
<keyword evidence="3 5" id="KW-0802">TPR repeat</keyword>
<dbReference type="InterPro" id="IPR013105">
    <property type="entry name" value="TPR_2"/>
</dbReference>
<dbReference type="Gene3D" id="1.25.40.10">
    <property type="entry name" value="Tetratricopeptide repeat domain"/>
    <property type="match status" value="1"/>
</dbReference>
<dbReference type="PROSITE" id="PS50005">
    <property type="entry name" value="TPR"/>
    <property type="match status" value="1"/>
</dbReference>
<evidence type="ECO:0000313" key="8">
    <source>
        <dbReference type="Proteomes" id="UP000247586"/>
    </source>
</evidence>
<feature type="repeat" description="TPR" evidence="5">
    <location>
        <begin position="41"/>
        <end position="74"/>
    </location>
</feature>
<dbReference type="SMART" id="SM00220">
    <property type="entry name" value="S_TKc"/>
    <property type="match status" value="1"/>
</dbReference>
<dbReference type="InterPro" id="IPR000719">
    <property type="entry name" value="Prot_kinase_dom"/>
</dbReference>
<dbReference type="InterPro" id="IPR017441">
    <property type="entry name" value="Protein_kinase_ATP_BS"/>
</dbReference>
<dbReference type="PROSITE" id="PS50011">
    <property type="entry name" value="PROTEIN_KINASE_DOM"/>
    <property type="match status" value="1"/>
</dbReference>
<dbReference type="SMART" id="SM00028">
    <property type="entry name" value="TPR"/>
    <property type="match status" value="3"/>
</dbReference>
<keyword evidence="8" id="KW-1185">Reference proteome</keyword>
<sequence length="598" mass="67564">MGGIMDAKDHYRRAISLEKRGRISEALRECDLSISLDPWEPRYHAKRAQLLKKLKRFEEALGEYDKAIRLDPINSRYHASKASILRSMKRYLDALREYDKALSLEYGNPRYIESREKIREELRSLGLNPSRLTSISTTNALIASLKERKVRKAKVLVGILESLGVSVTSLACELSSKGECRALLWIMENYQVNYQRCQDLRGFVDCIMSSRVLPRGVDDLLLALARDREYGKRLAGLALATAKDRGTRELAERLLTGNIEGVRLPPLDSWDPNLWLNREIYGYHAVKFLGKGGTSYVLLVEREGVKYAMKIPALSPSNKGETKVSQSTFSELASESSKLQEISRNADDLVKLYGIFSDLTTIRQILSGKVDLYLRTPPALIMEYMAGGDAESLLSREALFYSQRWEKIVTLILHRVARALNSIHSEGLVHLDVKTRNVFFTSDPGESGEEVLRNLKEQKVKVKLGDLGASRKLGTPVDQYTPEYCPPDQVKALLRRGGATKEMDVFALGATGYKMFTRRSLIPPEIVEMYEKAIEGDGEMIVKAERSYREMYLSLRIENAGPEMERLLKLMVHPDPGVRPSATQVAITLFKMSKAFSQ</sequence>
<reference evidence="7" key="1">
    <citation type="submission" date="2018-05" db="EMBL/GenBank/DDBJ databases">
        <title>Complete Genome Sequences of Extremely Thermoacidophilic, Metal-Mobilizing Type-Strain Members of the Archaeal Family Sulfolobaceae: Acidianus brierleyi DSM-1651T, Acidianus sulfidivorans DSM-18786T, Metallosphaera hakonensis DSM-7519T, and Metallosphaera prunae DSM-10039T.</title>
        <authorList>
            <person name="Counts J.A."/>
            <person name="Kelly R.M."/>
        </authorList>
    </citation>
    <scope>NUCLEOTIDE SEQUENCE [LARGE SCALE GENOMIC DNA]</scope>
    <source>
        <strain evidence="7">HO1-1</strain>
    </source>
</reference>
<dbReference type="GO" id="GO:0005737">
    <property type="term" value="C:cytoplasm"/>
    <property type="evidence" value="ECO:0007669"/>
    <property type="project" value="TreeGrafter"/>
</dbReference>
<protein>
    <recommendedName>
        <fullName evidence="6">Protein kinase domain-containing protein</fullName>
    </recommendedName>
</protein>
<dbReference type="EMBL" id="CP029287">
    <property type="protein sequence ID" value="AWR98674.1"/>
    <property type="molecule type" value="Genomic_DNA"/>
</dbReference>
<dbReference type="InterPro" id="IPR011990">
    <property type="entry name" value="TPR-like_helical_dom_sf"/>
</dbReference>
<keyword evidence="1" id="KW-0677">Repeat</keyword>
<evidence type="ECO:0000256" key="2">
    <source>
        <dbReference type="ARBA" id="ARBA00022741"/>
    </source>
</evidence>
<evidence type="ECO:0000256" key="1">
    <source>
        <dbReference type="ARBA" id="ARBA00022737"/>
    </source>
</evidence>
<dbReference type="Gene3D" id="1.10.510.10">
    <property type="entry name" value="Transferase(Phosphotransferase) domain 1"/>
    <property type="match status" value="1"/>
</dbReference>
<gene>
    <name evidence="7" type="ORF">DFR87_01980</name>
</gene>
<evidence type="ECO:0000256" key="5">
    <source>
        <dbReference type="PROSITE-ProRule" id="PRU00339"/>
    </source>
</evidence>
<dbReference type="KEGG" id="mhk:DFR87_01980"/>
<evidence type="ECO:0000313" key="7">
    <source>
        <dbReference type="EMBL" id="AWR98674.1"/>
    </source>
</evidence>
<dbReference type="PANTHER" id="PTHR44167">
    <property type="entry name" value="OVARIAN-SPECIFIC SERINE/THREONINE-PROTEIN KINASE LOK-RELATED"/>
    <property type="match status" value="1"/>
</dbReference>
<dbReference type="AlphaFoldDB" id="A0A2U9IRQ4"/>
<dbReference type="PROSITE" id="PS00108">
    <property type="entry name" value="PROTEIN_KINASE_ST"/>
    <property type="match status" value="1"/>
</dbReference>
<evidence type="ECO:0000256" key="3">
    <source>
        <dbReference type="ARBA" id="ARBA00022803"/>
    </source>
</evidence>
<keyword evidence="4" id="KW-0067">ATP-binding</keyword>
<dbReference type="Proteomes" id="UP000247586">
    <property type="component" value="Chromosome"/>
</dbReference>
<evidence type="ECO:0000256" key="4">
    <source>
        <dbReference type="ARBA" id="ARBA00022840"/>
    </source>
</evidence>